<proteinExistence type="predicted"/>
<dbReference type="SUPFAM" id="SSF46689">
    <property type="entry name" value="Homeodomain-like"/>
    <property type="match status" value="1"/>
</dbReference>
<evidence type="ECO:0000313" key="10">
    <source>
        <dbReference type="Proteomes" id="UP001595721"/>
    </source>
</evidence>
<sequence length="412" mass="45833">MKREAAIYLVDDDTDFREATTEFLESEGFATRAFENGARMLERLDPEWDGLILCDVRMQGMDGFAVLKAVRAAAAKVPFIMMTGHGDIRMAITAIRGGAYDFLEKPVQPDMLLGLVRRTLNARKMVIENMRLRRRVARYGDLRGRLIGTSAAIRECRRQLLEIAPLPITILLHGEAGTGKEVTARAIHDFSEVAGEFHPINCANLDDATLRAELRAIPDQDTVHFRALHRLGATGQSIVAEYLRQPRRARVLVSVTGDPAKCHASGQITDELYYLVAVAPIRLPPLREREKDVFTLLELFLRDAAGRFGKPLPPVTRETLASFRKYPWPGNLRQLRGVAERMVLGLPLGLDHVPAGDGAPVASYDEAMQSHERAIIERALMEAGGQKGAAADLLQIPRKRLYLRMKATGLLE</sequence>
<evidence type="ECO:0000256" key="3">
    <source>
        <dbReference type="ARBA" id="ARBA00023012"/>
    </source>
</evidence>
<feature type="modified residue" description="4-aspartylphosphate" evidence="6">
    <location>
        <position position="55"/>
    </location>
</feature>
<dbReference type="InterPro" id="IPR009057">
    <property type="entry name" value="Homeodomain-like_sf"/>
</dbReference>
<dbReference type="Pfam" id="PF00072">
    <property type="entry name" value="Response_reg"/>
    <property type="match status" value="1"/>
</dbReference>
<dbReference type="PROSITE" id="PS50110">
    <property type="entry name" value="RESPONSE_REGULATORY"/>
    <property type="match status" value="1"/>
</dbReference>
<dbReference type="PANTHER" id="PTHR32071">
    <property type="entry name" value="TRANSCRIPTIONAL REGULATORY PROTEIN"/>
    <property type="match status" value="1"/>
</dbReference>
<dbReference type="Gene3D" id="1.10.8.60">
    <property type="match status" value="1"/>
</dbReference>
<dbReference type="InterPro" id="IPR002078">
    <property type="entry name" value="Sigma_54_int"/>
</dbReference>
<keyword evidence="2" id="KW-0067">ATP-binding</keyword>
<dbReference type="InterPro" id="IPR001789">
    <property type="entry name" value="Sig_transdc_resp-reg_receiver"/>
</dbReference>
<reference evidence="10" key="1">
    <citation type="journal article" date="2019" name="Int. J. Syst. Evol. Microbiol.">
        <title>The Global Catalogue of Microorganisms (GCM) 10K type strain sequencing project: providing services to taxonomists for standard genome sequencing and annotation.</title>
        <authorList>
            <consortium name="The Broad Institute Genomics Platform"/>
            <consortium name="The Broad Institute Genome Sequencing Center for Infectious Disease"/>
            <person name="Wu L."/>
            <person name="Ma J."/>
        </authorList>
    </citation>
    <scope>NUCLEOTIDE SEQUENCE [LARGE SCALE GENOMIC DNA]</scope>
    <source>
        <strain evidence="10">KCTC 42899</strain>
    </source>
</reference>
<dbReference type="PROSITE" id="PS50045">
    <property type="entry name" value="SIGMA54_INTERACT_4"/>
    <property type="match status" value="1"/>
</dbReference>
<evidence type="ECO:0000256" key="4">
    <source>
        <dbReference type="ARBA" id="ARBA00023015"/>
    </source>
</evidence>
<evidence type="ECO:0000259" key="7">
    <source>
        <dbReference type="PROSITE" id="PS50045"/>
    </source>
</evidence>
<evidence type="ECO:0000313" key="9">
    <source>
        <dbReference type="EMBL" id="MFC3528663.1"/>
    </source>
</evidence>
<dbReference type="SMART" id="SM00448">
    <property type="entry name" value="REC"/>
    <property type="match status" value="1"/>
</dbReference>
<keyword evidence="1" id="KW-0547">Nucleotide-binding</keyword>
<dbReference type="Pfam" id="PF25601">
    <property type="entry name" value="AAA_lid_14"/>
    <property type="match status" value="1"/>
</dbReference>
<keyword evidence="4" id="KW-0805">Transcription regulation</keyword>
<dbReference type="Pfam" id="PF02954">
    <property type="entry name" value="HTH_8"/>
    <property type="match status" value="1"/>
</dbReference>
<evidence type="ECO:0000256" key="5">
    <source>
        <dbReference type="ARBA" id="ARBA00023163"/>
    </source>
</evidence>
<keyword evidence="6" id="KW-0597">Phosphoprotein</keyword>
<dbReference type="InterPro" id="IPR002197">
    <property type="entry name" value="HTH_Fis"/>
</dbReference>
<dbReference type="EMBL" id="JBHRXJ010000007">
    <property type="protein sequence ID" value="MFC3528663.1"/>
    <property type="molecule type" value="Genomic_DNA"/>
</dbReference>
<dbReference type="InterPro" id="IPR011006">
    <property type="entry name" value="CheY-like_superfamily"/>
</dbReference>
<dbReference type="SUPFAM" id="SSF52172">
    <property type="entry name" value="CheY-like"/>
    <property type="match status" value="1"/>
</dbReference>
<dbReference type="Gene3D" id="1.10.10.60">
    <property type="entry name" value="Homeodomain-like"/>
    <property type="match status" value="1"/>
</dbReference>
<keyword evidence="10" id="KW-1185">Reference proteome</keyword>
<protein>
    <submittedName>
        <fullName evidence="9">Sigma-54-dependent transcriptional regulator</fullName>
    </submittedName>
</protein>
<keyword evidence="3" id="KW-0902">Two-component regulatory system</keyword>
<dbReference type="Gene3D" id="3.40.50.300">
    <property type="entry name" value="P-loop containing nucleotide triphosphate hydrolases"/>
    <property type="match status" value="1"/>
</dbReference>
<evidence type="ECO:0000256" key="1">
    <source>
        <dbReference type="ARBA" id="ARBA00022741"/>
    </source>
</evidence>
<keyword evidence="5" id="KW-0804">Transcription</keyword>
<feature type="domain" description="Sigma-54 factor interaction" evidence="7">
    <location>
        <begin position="146"/>
        <end position="344"/>
    </location>
</feature>
<comment type="caution">
    <text evidence="9">The sequence shown here is derived from an EMBL/GenBank/DDBJ whole genome shotgun (WGS) entry which is preliminary data.</text>
</comment>
<evidence type="ECO:0000259" key="8">
    <source>
        <dbReference type="PROSITE" id="PS50110"/>
    </source>
</evidence>
<dbReference type="Gene3D" id="3.40.50.2300">
    <property type="match status" value="1"/>
</dbReference>
<feature type="domain" description="Response regulatory" evidence="8">
    <location>
        <begin position="6"/>
        <end position="120"/>
    </location>
</feature>
<gene>
    <name evidence="9" type="ORF">ACFOMH_10795</name>
</gene>
<dbReference type="SUPFAM" id="SSF52540">
    <property type="entry name" value="P-loop containing nucleoside triphosphate hydrolases"/>
    <property type="match status" value="1"/>
</dbReference>
<dbReference type="InterPro" id="IPR027417">
    <property type="entry name" value="P-loop_NTPase"/>
</dbReference>
<accession>A0ABV7R6W9</accession>
<dbReference type="InterPro" id="IPR058031">
    <property type="entry name" value="AAA_lid_NorR"/>
</dbReference>
<dbReference type="Pfam" id="PF00158">
    <property type="entry name" value="Sigma54_activat"/>
    <property type="match status" value="1"/>
</dbReference>
<name>A0ABV7R6W9_9RHOB</name>
<dbReference type="PANTHER" id="PTHR32071:SF57">
    <property type="entry name" value="C4-DICARBOXYLATE TRANSPORT TRANSCRIPTIONAL REGULATORY PROTEIN DCTD"/>
    <property type="match status" value="1"/>
</dbReference>
<dbReference type="RefSeq" id="WP_377744441.1">
    <property type="nucleotide sequence ID" value="NZ_JBHRXJ010000007.1"/>
</dbReference>
<dbReference type="Proteomes" id="UP001595721">
    <property type="component" value="Unassembled WGS sequence"/>
</dbReference>
<evidence type="ECO:0000256" key="2">
    <source>
        <dbReference type="ARBA" id="ARBA00022840"/>
    </source>
</evidence>
<organism evidence="9 10">
    <name type="scientific">Paracoccus mangrovi</name>
    <dbReference type="NCBI Taxonomy" id="1715645"/>
    <lineage>
        <taxon>Bacteria</taxon>
        <taxon>Pseudomonadati</taxon>
        <taxon>Pseudomonadota</taxon>
        <taxon>Alphaproteobacteria</taxon>
        <taxon>Rhodobacterales</taxon>
        <taxon>Paracoccaceae</taxon>
        <taxon>Paracoccus</taxon>
    </lineage>
</organism>
<evidence type="ECO:0000256" key="6">
    <source>
        <dbReference type="PROSITE-ProRule" id="PRU00169"/>
    </source>
</evidence>